<organism evidence="1">
    <name type="scientific">marine sediment metagenome</name>
    <dbReference type="NCBI Taxonomy" id="412755"/>
    <lineage>
        <taxon>unclassified sequences</taxon>
        <taxon>metagenomes</taxon>
        <taxon>ecological metagenomes</taxon>
    </lineage>
</organism>
<dbReference type="EMBL" id="LAZR01010080">
    <property type="protein sequence ID" value="KKM68929.1"/>
    <property type="molecule type" value="Genomic_DNA"/>
</dbReference>
<evidence type="ECO:0000313" key="1">
    <source>
        <dbReference type="EMBL" id="KKM68929.1"/>
    </source>
</evidence>
<dbReference type="AlphaFoldDB" id="A0A0F9JGF5"/>
<comment type="caution">
    <text evidence="1">The sequence shown here is derived from an EMBL/GenBank/DDBJ whole genome shotgun (WGS) entry which is preliminary data.</text>
</comment>
<gene>
    <name evidence="1" type="ORF">LCGC14_1456010</name>
</gene>
<reference evidence="1" key="1">
    <citation type="journal article" date="2015" name="Nature">
        <title>Complex archaea that bridge the gap between prokaryotes and eukaryotes.</title>
        <authorList>
            <person name="Spang A."/>
            <person name="Saw J.H."/>
            <person name="Jorgensen S.L."/>
            <person name="Zaremba-Niedzwiedzka K."/>
            <person name="Martijn J."/>
            <person name="Lind A.E."/>
            <person name="van Eijk R."/>
            <person name="Schleper C."/>
            <person name="Guy L."/>
            <person name="Ettema T.J."/>
        </authorList>
    </citation>
    <scope>NUCLEOTIDE SEQUENCE</scope>
</reference>
<accession>A0A0F9JGF5</accession>
<name>A0A0F9JGF5_9ZZZZ</name>
<proteinExistence type="predicted"/>
<protein>
    <submittedName>
        <fullName evidence="1">Uncharacterized protein</fullName>
    </submittedName>
</protein>
<sequence length="117" mass="12357">MAKIQHSGGLIETIIELGFDAVKYFEITANGTAQTLTLSPPARRLTLHNTHASDSFYFNITGTAATTVVSSTPGDNIKLGPKCIFSMDFDTVTSISFITAGTAVLVEGTLGWKGTVS</sequence>